<feature type="chain" id="PRO_5028807411" description="SGNH hydrolase-type esterase domain-containing protein" evidence="1">
    <location>
        <begin position="39"/>
        <end position="446"/>
    </location>
</feature>
<dbReference type="PANTHER" id="PTHR43784">
    <property type="entry name" value="GDSL-LIKE LIPASE/ACYLHYDROLASE, PUTATIVE (AFU_ORTHOLOGUE AFUA_2G00820)-RELATED"/>
    <property type="match status" value="1"/>
</dbReference>
<dbReference type="RefSeq" id="WP_187683805.1">
    <property type="nucleotide sequence ID" value="NZ_AP023396.1"/>
</dbReference>
<dbReference type="KEGG" id="nwl:NWFMUON74_45660"/>
<organism evidence="3 4">
    <name type="scientific">Nocardia wallacei</name>
    <dbReference type="NCBI Taxonomy" id="480035"/>
    <lineage>
        <taxon>Bacteria</taxon>
        <taxon>Bacillati</taxon>
        <taxon>Actinomycetota</taxon>
        <taxon>Actinomycetes</taxon>
        <taxon>Mycobacteriales</taxon>
        <taxon>Nocardiaceae</taxon>
        <taxon>Nocardia</taxon>
    </lineage>
</organism>
<evidence type="ECO:0000256" key="1">
    <source>
        <dbReference type="SAM" id="SignalP"/>
    </source>
</evidence>
<sequence length="446" mass="46383">MNRLGNPRRRAVSSNVRSVVSALTLAFGVTAATTPALADPPAADCASPRWVGSWLMAASDATPVSDMALTPTVSLFDQTYRMVVTPHLGGATLRLHLTNRLGPLPITFGTVTVAKQAEGAAVDPASLRPVTFGGQVSATVAPGAELVSDPVPLSFAAFEPLAISVYVPGLSAPATENIVGLSTSYYGPPGSGDHAADPTGAALSLRTTSVLFAGGIDVLAAPDRSSVVAMGDSISTGYAGATYFEGPQDASLVDRNLRYTDFLQHRLDAAGIPLTVLNSSIWGNRVVRNQTIPQTGPGASARLQHDVIETAGISDVIIASGTNDLAFPPTQNPEQLAAAYAELIGRLHAAGLRVHLATIPPSVRSFIAGGLAPNAEPVRQRVNDWIRSQQLSDTVIDFDAVLRDPDDPAAQRPDLVSPTLVHPNPQGHRALADAIDIGAFQGSPCR</sequence>
<evidence type="ECO:0000259" key="2">
    <source>
        <dbReference type="Pfam" id="PF13472"/>
    </source>
</evidence>
<dbReference type="InterPro" id="IPR053140">
    <property type="entry name" value="GDSL_Rv0518-like"/>
</dbReference>
<dbReference type="Pfam" id="PF13472">
    <property type="entry name" value="Lipase_GDSL_2"/>
    <property type="match status" value="1"/>
</dbReference>
<name>A0A7G1KUG9_9NOCA</name>
<feature type="signal peptide" evidence="1">
    <location>
        <begin position="1"/>
        <end position="38"/>
    </location>
</feature>
<reference evidence="3 4" key="1">
    <citation type="submission" date="2020-08" db="EMBL/GenBank/DDBJ databases">
        <title>Genome Sequencing of Nocardia wallacei strain FMUON74 and assembly.</title>
        <authorList>
            <person name="Toyokawa M."/>
            <person name="Uesaka K."/>
        </authorList>
    </citation>
    <scope>NUCLEOTIDE SEQUENCE [LARGE SCALE GENOMIC DNA]</scope>
    <source>
        <strain evidence="3 4">FMUON74</strain>
    </source>
</reference>
<proteinExistence type="predicted"/>
<dbReference type="PANTHER" id="PTHR43784:SF2">
    <property type="entry name" value="GDSL-LIKE LIPASE_ACYLHYDROLASE, PUTATIVE (AFU_ORTHOLOGUE AFUA_2G00820)-RELATED"/>
    <property type="match status" value="1"/>
</dbReference>
<dbReference type="AlphaFoldDB" id="A0A7G1KUG9"/>
<protein>
    <recommendedName>
        <fullName evidence="2">SGNH hydrolase-type esterase domain-containing protein</fullName>
    </recommendedName>
</protein>
<keyword evidence="4" id="KW-1185">Reference proteome</keyword>
<evidence type="ECO:0000313" key="4">
    <source>
        <dbReference type="Proteomes" id="UP000516173"/>
    </source>
</evidence>
<accession>A0A7G1KUG9</accession>
<dbReference type="Proteomes" id="UP000516173">
    <property type="component" value="Chromosome"/>
</dbReference>
<dbReference type="Gene3D" id="3.40.50.1110">
    <property type="entry name" value="SGNH hydrolase"/>
    <property type="match status" value="1"/>
</dbReference>
<dbReference type="GeneID" id="80349022"/>
<evidence type="ECO:0000313" key="3">
    <source>
        <dbReference type="EMBL" id="BCK56794.1"/>
    </source>
</evidence>
<dbReference type="EMBL" id="AP023396">
    <property type="protein sequence ID" value="BCK56794.1"/>
    <property type="molecule type" value="Genomic_DNA"/>
</dbReference>
<keyword evidence="1" id="KW-0732">Signal</keyword>
<dbReference type="SUPFAM" id="SSF52266">
    <property type="entry name" value="SGNH hydrolase"/>
    <property type="match status" value="1"/>
</dbReference>
<dbReference type="InterPro" id="IPR036514">
    <property type="entry name" value="SGNH_hydro_sf"/>
</dbReference>
<gene>
    <name evidence="3" type="ORF">NWFMUON74_45660</name>
</gene>
<dbReference type="InterPro" id="IPR013830">
    <property type="entry name" value="SGNH_hydro"/>
</dbReference>
<feature type="domain" description="SGNH hydrolase-type esterase" evidence="2">
    <location>
        <begin position="229"/>
        <end position="430"/>
    </location>
</feature>